<evidence type="ECO:0000313" key="3">
    <source>
        <dbReference type="Proteomes" id="UP000825935"/>
    </source>
</evidence>
<keyword evidence="3" id="KW-1185">Reference proteome</keyword>
<gene>
    <name evidence="2" type="ORF">KP509_36G067600</name>
</gene>
<accession>A0A8T2QEL1</accession>
<evidence type="ECO:0000256" key="1">
    <source>
        <dbReference type="SAM" id="SignalP"/>
    </source>
</evidence>
<dbReference type="Proteomes" id="UP000825935">
    <property type="component" value="Chromosome 36"/>
</dbReference>
<name>A0A8T2QEL1_CERRI</name>
<keyword evidence="1" id="KW-0732">Signal</keyword>
<dbReference type="SUPFAM" id="SSF52047">
    <property type="entry name" value="RNI-like"/>
    <property type="match status" value="1"/>
</dbReference>
<feature type="signal peptide" evidence="1">
    <location>
        <begin position="1"/>
        <end position="16"/>
    </location>
</feature>
<dbReference type="InterPro" id="IPR032675">
    <property type="entry name" value="LRR_dom_sf"/>
</dbReference>
<proteinExistence type="predicted"/>
<dbReference type="AlphaFoldDB" id="A0A8T2QEL1"/>
<evidence type="ECO:0000313" key="2">
    <source>
        <dbReference type="EMBL" id="KAH7281873.1"/>
    </source>
</evidence>
<organism evidence="2 3">
    <name type="scientific">Ceratopteris richardii</name>
    <name type="common">Triangle waterfern</name>
    <dbReference type="NCBI Taxonomy" id="49495"/>
    <lineage>
        <taxon>Eukaryota</taxon>
        <taxon>Viridiplantae</taxon>
        <taxon>Streptophyta</taxon>
        <taxon>Embryophyta</taxon>
        <taxon>Tracheophyta</taxon>
        <taxon>Polypodiopsida</taxon>
        <taxon>Polypodiidae</taxon>
        <taxon>Polypodiales</taxon>
        <taxon>Pteridineae</taxon>
        <taxon>Pteridaceae</taxon>
        <taxon>Parkerioideae</taxon>
        <taxon>Ceratopteris</taxon>
    </lineage>
</organism>
<protein>
    <submittedName>
        <fullName evidence="2">Uncharacterized protein</fullName>
    </submittedName>
</protein>
<feature type="chain" id="PRO_5035924396" evidence="1">
    <location>
        <begin position="17"/>
        <end position="81"/>
    </location>
</feature>
<reference evidence="2" key="1">
    <citation type="submission" date="2021-08" db="EMBL/GenBank/DDBJ databases">
        <title>WGS assembly of Ceratopteris richardii.</title>
        <authorList>
            <person name="Marchant D.B."/>
            <person name="Chen G."/>
            <person name="Jenkins J."/>
            <person name="Shu S."/>
            <person name="Leebens-Mack J."/>
            <person name="Grimwood J."/>
            <person name="Schmutz J."/>
            <person name="Soltis P."/>
            <person name="Soltis D."/>
            <person name="Chen Z.-H."/>
        </authorList>
    </citation>
    <scope>NUCLEOTIDE SEQUENCE</scope>
    <source>
        <strain evidence="2">Whitten #5841</strain>
        <tissue evidence="2">Leaf</tissue>
    </source>
</reference>
<dbReference type="EMBL" id="CM035441">
    <property type="protein sequence ID" value="KAH7281873.1"/>
    <property type="molecule type" value="Genomic_DNA"/>
</dbReference>
<comment type="caution">
    <text evidence="2">The sequence shown here is derived from an EMBL/GenBank/DDBJ whole genome shotgun (WGS) entry which is preliminary data.</text>
</comment>
<dbReference type="Gene3D" id="3.80.10.10">
    <property type="entry name" value="Ribonuclease Inhibitor"/>
    <property type="match status" value="1"/>
</dbReference>
<sequence length="81" mass="8804">MFVTFTGLFCLQELHCQGCTSLTALSCLSTSLQALDLGDCCSMERLNLNVSLSNLQKLSLRGCTKLKTRPDAEDSGRCAIQ</sequence>